<dbReference type="GeneID" id="303259091"/>
<dbReference type="Gene3D" id="1.10.443.10">
    <property type="entry name" value="Intergrase catalytic core"/>
    <property type="match status" value="1"/>
</dbReference>
<dbReference type="GO" id="GO:0006310">
    <property type="term" value="P:DNA recombination"/>
    <property type="evidence" value="ECO:0007669"/>
    <property type="project" value="UniProtKB-KW"/>
</dbReference>
<dbReference type="Proteomes" id="UP000448177">
    <property type="component" value="Unassembled WGS sequence"/>
</dbReference>
<dbReference type="PROSITE" id="PS51898">
    <property type="entry name" value="TYR_RECOMBINASE"/>
    <property type="match status" value="1"/>
</dbReference>
<dbReference type="PANTHER" id="PTHR30349:SF64">
    <property type="entry name" value="PROPHAGE INTEGRASE INTD-RELATED"/>
    <property type="match status" value="1"/>
</dbReference>
<feature type="domain" description="Tyr recombinase" evidence="4">
    <location>
        <begin position="228"/>
        <end position="430"/>
    </location>
</feature>
<dbReference type="AlphaFoldDB" id="A0A844KA98"/>
<dbReference type="InterPro" id="IPR011010">
    <property type="entry name" value="DNA_brk_join_enz"/>
</dbReference>
<dbReference type="RefSeq" id="WP_155203269.1">
    <property type="nucleotide sequence ID" value="NZ_JAJBOB010000001.1"/>
</dbReference>
<comment type="similarity">
    <text evidence="1">Belongs to the 'phage' integrase family.</text>
</comment>
<protein>
    <submittedName>
        <fullName evidence="5">Tyrosine-type recombinase/integrase</fullName>
    </submittedName>
</protein>
<gene>
    <name evidence="5" type="ORF">GMD21_01925</name>
</gene>
<dbReference type="PANTHER" id="PTHR30349">
    <property type="entry name" value="PHAGE INTEGRASE-RELATED"/>
    <property type="match status" value="1"/>
</dbReference>
<evidence type="ECO:0000256" key="2">
    <source>
        <dbReference type="ARBA" id="ARBA00023125"/>
    </source>
</evidence>
<dbReference type="InterPro" id="IPR050090">
    <property type="entry name" value="Tyrosine_recombinase_XerCD"/>
</dbReference>
<accession>A0A844KA98</accession>
<organism evidence="5 6">
    <name type="scientific">Mediterraneibacter faecis</name>
    <dbReference type="NCBI Taxonomy" id="592978"/>
    <lineage>
        <taxon>Bacteria</taxon>
        <taxon>Bacillati</taxon>
        <taxon>Bacillota</taxon>
        <taxon>Clostridia</taxon>
        <taxon>Lachnospirales</taxon>
        <taxon>Lachnospiraceae</taxon>
        <taxon>Mediterraneibacter</taxon>
    </lineage>
</organism>
<dbReference type="InterPro" id="IPR013762">
    <property type="entry name" value="Integrase-like_cat_sf"/>
</dbReference>
<evidence type="ECO:0000313" key="5">
    <source>
        <dbReference type="EMBL" id="MTR75464.1"/>
    </source>
</evidence>
<dbReference type="Pfam" id="PF00589">
    <property type="entry name" value="Phage_integrase"/>
    <property type="match status" value="1"/>
</dbReference>
<name>A0A844KA98_9FIRM</name>
<proteinExistence type="inferred from homology"/>
<dbReference type="SUPFAM" id="SSF56349">
    <property type="entry name" value="DNA breaking-rejoining enzymes"/>
    <property type="match status" value="1"/>
</dbReference>
<evidence type="ECO:0000313" key="6">
    <source>
        <dbReference type="Proteomes" id="UP000448177"/>
    </source>
</evidence>
<dbReference type="EMBL" id="WNAF01000001">
    <property type="protein sequence ID" value="MTR75464.1"/>
    <property type="molecule type" value="Genomic_DNA"/>
</dbReference>
<dbReference type="CDD" id="cd01189">
    <property type="entry name" value="INT_ICEBs1_C_like"/>
    <property type="match status" value="1"/>
</dbReference>
<dbReference type="GO" id="GO:0015074">
    <property type="term" value="P:DNA integration"/>
    <property type="evidence" value="ECO:0007669"/>
    <property type="project" value="InterPro"/>
</dbReference>
<sequence length="479" mass="55553">MTLNFTELLNIVACASSCSNSMINTTGVLESTDNMKKMEILAKYGHFIKHYGTGKDSYYYFRIPDKTIKGGAFRRKKTTREEIESALCDYYFKKEKEQLKSLQDNNMTFEQLFYEFMEHKKEKVSAGTIRRMLFDWKKYYKTNPDFIQKPYKDITPIDVDDFLNNIVNTTEIKDKAFCNMCGILKQTFGYAVSARYISANENPYRVEVNRKKIIPTRKKASTQEVYNSSEKQLLLNEMNRRLQNNPTNTCILAIMLDFELGTRRGEILAIKNSDIKNGEIHIHRQVVEDFDISNLDSLKRIGYHAVEYTKSDAGDRYIPLTQKAQEYIKQIQRINKETGESYQDFLFVKDGYILNPNRLYTLLKDACKRCIKIPVKGTHRIRKTFVSTLVNNGVPITTASRIAGHADERTTIKNYLFDTNNEEETKKAILNALGDNPESSVTTTYRNAENENVTKRDSNIILFPSNKKAENPCFKRIFH</sequence>
<comment type="caution">
    <text evidence="5">The sequence shown here is derived from an EMBL/GenBank/DDBJ whole genome shotgun (WGS) entry which is preliminary data.</text>
</comment>
<keyword evidence="2" id="KW-0238">DNA-binding</keyword>
<reference evidence="5 6" key="1">
    <citation type="journal article" date="2019" name="Nat. Med.">
        <title>A library of human gut bacterial isolates paired with longitudinal multiomics data enables mechanistic microbiome research.</title>
        <authorList>
            <person name="Poyet M."/>
            <person name="Groussin M."/>
            <person name="Gibbons S.M."/>
            <person name="Avila-Pacheco J."/>
            <person name="Jiang X."/>
            <person name="Kearney S.M."/>
            <person name="Perrotta A.R."/>
            <person name="Berdy B."/>
            <person name="Zhao S."/>
            <person name="Lieberman T.D."/>
            <person name="Swanson P.K."/>
            <person name="Smith M."/>
            <person name="Roesemann S."/>
            <person name="Alexander J.E."/>
            <person name="Rich S.A."/>
            <person name="Livny J."/>
            <person name="Vlamakis H."/>
            <person name="Clish C."/>
            <person name="Bullock K."/>
            <person name="Deik A."/>
            <person name="Scott J."/>
            <person name="Pierce K.A."/>
            <person name="Xavier R.J."/>
            <person name="Alm E.J."/>
        </authorList>
    </citation>
    <scope>NUCLEOTIDE SEQUENCE [LARGE SCALE GENOMIC DNA]</scope>
    <source>
        <strain evidence="5 6">BIOML-A1</strain>
    </source>
</reference>
<keyword evidence="3" id="KW-0233">DNA recombination</keyword>
<dbReference type="Gene3D" id="1.10.150.130">
    <property type="match status" value="1"/>
</dbReference>
<dbReference type="InterPro" id="IPR010998">
    <property type="entry name" value="Integrase_recombinase_N"/>
</dbReference>
<evidence type="ECO:0000259" key="4">
    <source>
        <dbReference type="PROSITE" id="PS51898"/>
    </source>
</evidence>
<dbReference type="InterPro" id="IPR002104">
    <property type="entry name" value="Integrase_catalytic"/>
</dbReference>
<dbReference type="GO" id="GO:0003677">
    <property type="term" value="F:DNA binding"/>
    <property type="evidence" value="ECO:0007669"/>
    <property type="project" value="UniProtKB-KW"/>
</dbReference>
<keyword evidence="6" id="KW-1185">Reference proteome</keyword>
<evidence type="ECO:0000256" key="1">
    <source>
        <dbReference type="ARBA" id="ARBA00008857"/>
    </source>
</evidence>
<evidence type="ECO:0000256" key="3">
    <source>
        <dbReference type="ARBA" id="ARBA00023172"/>
    </source>
</evidence>